<evidence type="ECO:0008006" key="12">
    <source>
        <dbReference type="Google" id="ProtNLM"/>
    </source>
</evidence>
<dbReference type="InterPro" id="IPR029052">
    <property type="entry name" value="Metallo-depent_PP-like"/>
</dbReference>
<evidence type="ECO:0000256" key="1">
    <source>
        <dbReference type="ARBA" id="ARBA00022723"/>
    </source>
</evidence>
<evidence type="ECO:0000313" key="9">
    <source>
        <dbReference type="EMBL" id="MSC32520.1"/>
    </source>
</evidence>
<evidence type="ECO:0000259" key="7">
    <source>
        <dbReference type="Pfam" id="PF17839"/>
    </source>
</evidence>
<evidence type="ECO:0000313" key="10">
    <source>
        <dbReference type="Proteomes" id="UP000433575"/>
    </source>
</evidence>
<proteinExistence type="inferred from homology"/>
<accession>A0A6N7S506</accession>
<evidence type="ECO:0000313" key="11">
    <source>
        <dbReference type="Proteomes" id="UP000480929"/>
    </source>
</evidence>
<dbReference type="SUPFAM" id="SSF56300">
    <property type="entry name" value="Metallo-dependent phosphatases"/>
    <property type="match status" value="1"/>
</dbReference>
<evidence type="ECO:0000256" key="3">
    <source>
        <dbReference type="ARBA" id="ARBA00023004"/>
    </source>
</evidence>
<keyword evidence="11" id="KW-1185">Reference proteome</keyword>
<feature type="chain" id="PRO_5026833473" description="Calcineurin-like phosphoesterase domain-containing protein" evidence="5">
    <location>
        <begin position="24"/>
        <end position="416"/>
    </location>
</feature>
<protein>
    <recommendedName>
        <fullName evidence="12">Calcineurin-like phosphoesterase domain-containing protein</fullName>
    </recommendedName>
</protein>
<gene>
    <name evidence="9" type="ORF">GKD88_05235</name>
    <name evidence="8" type="ORF">GKE08_06505</name>
</gene>
<comment type="similarity">
    <text evidence="4">Belongs to the cyclic nucleotide phosphodiesterase class-III family.</text>
</comment>
<dbReference type="RefSeq" id="WP_154238374.1">
    <property type="nucleotide sequence ID" value="NZ_CALJPI010000055.1"/>
</dbReference>
<evidence type="ECO:0000256" key="2">
    <source>
        <dbReference type="ARBA" id="ARBA00022801"/>
    </source>
</evidence>
<evidence type="ECO:0000313" key="8">
    <source>
        <dbReference type="EMBL" id="MSA88973.1"/>
    </source>
</evidence>
<keyword evidence="1" id="KW-0479">Metal-binding</keyword>
<dbReference type="Pfam" id="PF00149">
    <property type="entry name" value="Metallophos"/>
    <property type="match status" value="1"/>
</dbReference>
<dbReference type="InterPro" id="IPR040869">
    <property type="entry name" value="CNP_C"/>
</dbReference>
<keyword evidence="3" id="KW-0408">Iron</keyword>
<reference evidence="10 11" key="1">
    <citation type="journal article" date="2019" name="Nat. Med.">
        <title>A library of human gut bacterial isolates paired with longitudinal multiomics data enables mechanistic microbiome research.</title>
        <authorList>
            <person name="Poyet M."/>
            <person name="Groussin M."/>
            <person name="Gibbons S.M."/>
            <person name="Avila-Pacheco J."/>
            <person name="Jiang X."/>
            <person name="Kearney S.M."/>
            <person name="Perrotta A.R."/>
            <person name="Berdy B."/>
            <person name="Zhao S."/>
            <person name="Lieberman T.D."/>
            <person name="Swanson P.K."/>
            <person name="Smith M."/>
            <person name="Roesemann S."/>
            <person name="Alexander J.E."/>
            <person name="Rich S.A."/>
            <person name="Livny J."/>
            <person name="Vlamakis H."/>
            <person name="Clish C."/>
            <person name="Bullock K."/>
            <person name="Deik A."/>
            <person name="Scott J."/>
            <person name="Pierce K.A."/>
            <person name="Xavier R.J."/>
            <person name="Alm E.J."/>
        </authorList>
    </citation>
    <scope>NUCLEOTIDE SEQUENCE [LARGE SCALE GENOMIC DNA]</scope>
    <source>
        <strain evidence="8 10">BIOML-A4</strain>
        <strain evidence="9 11">BIOML-A5</strain>
    </source>
</reference>
<dbReference type="AlphaFoldDB" id="A0A6N7S506"/>
<evidence type="ECO:0000256" key="4">
    <source>
        <dbReference type="ARBA" id="ARBA00025742"/>
    </source>
</evidence>
<dbReference type="Proteomes" id="UP000480929">
    <property type="component" value="Unassembled WGS sequence"/>
</dbReference>
<dbReference type="InterPro" id="IPR050884">
    <property type="entry name" value="CNP_phosphodiesterase-III"/>
</dbReference>
<evidence type="ECO:0000256" key="5">
    <source>
        <dbReference type="SAM" id="SignalP"/>
    </source>
</evidence>
<keyword evidence="2" id="KW-0378">Hydrolase</keyword>
<dbReference type="Proteomes" id="UP000433575">
    <property type="component" value="Unassembled WGS sequence"/>
</dbReference>
<dbReference type="Pfam" id="PF17839">
    <property type="entry name" value="CNP_C_terminal"/>
    <property type="match status" value="1"/>
</dbReference>
<dbReference type="OrthoDB" id="2036332at2"/>
<dbReference type="PANTHER" id="PTHR42988">
    <property type="entry name" value="PHOSPHOHYDROLASE"/>
    <property type="match status" value="1"/>
</dbReference>
<dbReference type="GO" id="GO:0016787">
    <property type="term" value="F:hydrolase activity"/>
    <property type="evidence" value="ECO:0007669"/>
    <property type="project" value="UniProtKB-KW"/>
</dbReference>
<keyword evidence="5" id="KW-0732">Signal</keyword>
<dbReference type="GO" id="GO:0046872">
    <property type="term" value="F:metal ion binding"/>
    <property type="evidence" value="ECO:0007669"/>
    <property type="project" value="UniProtKB-KW"/>
</dbReference>
<feature type="domain" description="Cyclic nucleotide phosphodiesterase C-terminal" evidence="7">
    <location>
        <begin position="301"/>
        <end position="405"/>
    </location>
</feature>
<feature type="domain" description="Calcineurin-like phosphoesterase" evidence="6">
    <location>
        <begin position="44"/>
        <end position="254"/>
    </location>
</feature>
<dbReference type="EMBL" id="WKPJ01000006">
    <property type="protein sequence ID" value="MSA88973.1"/>
    <property type="molecule type" value="Genomic_DNA"/>
</dbReference>
<dbReference type="PROSITE" id="PS51257">
    <property type="entry name" value="PROKAR_LIPOPROTEIN"/>
    <property type="match status" value="1"/>
</dbReference>
<dbReference type="PANTHER" id="PTHR42988:SF2">
    <property type="entry name" value="CYCLIC NUCLEOTIDE PHOSPHODIESTERASE CBUA0032-RELATED"/>
    <property type="match status" value="1"/>
</dbReference>
<feature type="signal peptide" evidence="5">
    <location>
        <begin position="1"/>
        <end position="23"/>
    </location>
</feature>
<name>A0A6N7S506_9FIRM</name>
<dbReference type="EMBL" id="WKPI01000005">
    <property type="protein sequence ID" value="MSC32520.1"/>
    <property type="molecule type" value="Genomic_DNA"/>
</dbReference>
<evidence type="ECO:0000259" key="6">
    <source>
        <dbReference type="Pfam" id="PF00149"/>
    </source>
</evidence>
<dbReference type="Gene3D" id="3.60.21.10">
    <property type="match status" value="1"/>
</dbReference>
<dbReference type="InterPro" id="IPR004843">
    <property type="entry name" value="Calcineurin-like_PHP"/>
</dbReference>
<comment type="caution">
    <text evidence="8">The sequence shown here is derived from an EMBL/GenBank/DDBJ whole genome shotgun (WGS) entry which is preliminary data.</text>
</comment>
<sequence>MLKIWLKVLGLSLLLSGCTTVQSQPSLSSWKDNPLPPALSQPLTLLCSSDTHYQSERLESQVSVVPQMIYNEAILTAMLDQMQKAKPDRIILTGDLVNQGDLEDHQKMAALLRKVNETVPVRVICGNHDLAMVTRDEFEALYHEFGYDQAYARDPNSLSYAELTESGVLLLMLDTNAVRPGASDGTLSASTLRWLRELAEQARQAGWLMLTFSHHNLLDHTVTAAEDVVSDADAVKSLFQQFGIKTHISGHRHTGHIKTETDGESSLTEIVLPMPIAWPNTYGQIAISTEAVLQYTQQSIDVAAWAQEQGSSNPDLLDFYAYSYAAQRAVNQNTLDSTLKDVELTEEQRASMEDLFQQTMLSYRQGQLDQVRTELLQHPGYQTWQTSGPDTIWKRWIQALLSDESQSSGDHVRVAY</sequence>
<organism evidence="8 10">
    <name type="scientific">Holdemania massiliensis</name>
    <dbReference type="NCBI Taxonomy" id="1468449"/>
    <lineage>
        <taxon>Bacteria</taxon>
        <taxon>Bacillati</taxon>
        <taxon>Bacillota</taxon>
        <taxon>Erysipelotrichia</taxon>
        <taxon>Erysipelotrichales</taxon>
        <taxon>Erysipelotrichaceae</taxon>
        <taxon>Holdemania</taxon>
    </lineage>
</organism>